<evidence type="ECO:0000256" key="1">
    <source>
        <dbReference type="ARBA" id="ARBA00023054"/>
    </source>
</evidence>
<keyword evidence="1" id="KW-0175">Coiled coil</keyword>
<comment type="caution">
    <text evidence="4">The sequence shown here is derived from an EMBL/GenBank/DDBJ whole genome shotgun (WGS) entry which is preliminary data.</text>
</comment>
<feature type="compositionally biased region" description="Low complexity" evidence="2">
    <location>
        <begin position="517"/>
        <end position="545"/>
    </location>
</feature>
<evidence type="ECO:0000259" key="3">
    <source>
        <dbReference type="Pfam" id="PF09073"/>
    </source>
</evidence>
<accession>A0AAN6GU00</accession>
<dbReference type="GO" id="GO:0030686">
    <property type="term" value="C:90S preribosome"/>
    <property type="evidence" value="ECO:0007669"/>
    <property type="project" value="TreeGrafter"/>
</dbReference>
<feature type="compositionally biased region" description="Basic and acidic residues" evidence="2">
    <location>
        <begin position="207"/>
        <end position="224"/>
    </location>
</feature>
<reference evidence="4" key="1">
    <citation type="journal article" date="2023" name="PhytoFront">
        <title>Draft Genome Resources of Seven Strains of Tilletia horrida, Causal Agent of Kernel Smut of Rice.</title>
        <authorList>
            <person name="Khanal S."/>
            <person name="Antony Babu S."/>
            <person name="Zhou X.G."/>
        </authorList>
    </citation>
    <scope>NUCLEOTIDE SEQUENCE</scope>
    <source>
        <strain evidence="4">TX6</strain>
    </source>
</reference>
<organism evidence="4 5">
    <name type="scientific">Tilletia horrida</name>
    <dbReference type="NCBI Taxonomy" id="155126"/>
    <lineage>
        <taxon>Eukaryota</taxon>
        <taxon>Fungi</taxon>
        <taxon>Dikarya</taxon>
        <taxon>Basidiomycota</taxon>
        <taxon>Ustilaginomycotina</taxon>
        <taxon>Exobasidiomycetes</taxon>
        <taxon>Tilletiales</taxon>
        <taxon>Tilletiaceae</taxon>
        <taxon>Tilletia</taxon>
    </lineage>
</organism>
<feature type="compositionally biased region" description="Gly residues" evidence="2">
    <location>
        <begin position="441"/>
        <end position="456"/>
    </location>
</feature>
<keyword evidence="5" id="KW-1185">Reference proteome</keyword>
<gene>
    <name evidence="4" type="ORF">OC846_000853</name>
</gene>
<dbReference type="EMBL" id="JAPDMZ010000010">
    <property type="protein sequence ID" value="KAK0556826.1"/>
    <property type="molecule type" value="Genomic_DNA"/>
</dbReference>
<protein>
    <recommendedName>
        <fullName evidence="3">Bud22 domain-containing protein</fullName>
    </recommendedName>
</protein>
<evidence type="ECO:0000313" key="4">
    <source>
        <dbReference type="EMBL" id="KAK0556826.1"/>
    </source>
</evidence>
<feature type="region of interest" description="Disordered" evidence="2">
    <location>
        <begin position="207"/>
        <end position="572"/>
    </location>
</feature>
<dbReference type="InterPro" id="IPR037393">
    <property type="entry name" value="Bud22/SRFB1"/>
</dbReference>
<dbReference type="GO" id="GO:0005634">
    <property type="term" value="C:nucleus"/>
    <property type="evidence" value="ECO:0007669"/>
    <property type="project" value="TreeGrafter"/>
</dbReference>
<name>A0AAN6GU00_9BASI</name>
<dbReference type="Pfam" id="PF09073">
    <property type="entry name" value="BUD22"/>
    <property type="match status" value="1"/>
</dbReference>
<dbReference type="Proteomes" id="UP001176517">
    <property type="component" value="Unassembled WGS sequence"/>
</dbReference>
<feature type="compositionally biased region" description="Basic residues" evidence="2">
    <location>
        <begin position="394"/>
        <end position="408"/>
    </location>
</feature>
<feature type="compositionally biased region" description="Acidic residues" evidence="2">
    <location>
        <begin position="268"/>
        <end position="331"/>
    </location>
</feature>
<feature type="region of interest" description="Disordered" evidence="2">
    <location>
        <begin position="1"/>
        <end position="36"/>
    </location>
</feature>
<sequence>MPKRKRGEDEASSLDSHSDVESNSDAGEAPAPHPTVDIKKLSSKLHHHLRVLRATIKRARTFETQRIVKRLKSKGSSDDEERDELEAELAVLKNIVPRTISARALLTKCTKQRLLPPKGRPIPALSAASAEELSAECSGFPLLLALQTKGDLPAIYESLRQESASSSQSARSKAEEKVHARLTSSKMLAEEIGKVVQELQRIIHPDRAAPLKKADGKSEKRPADADGVAEQTKKGRNKAVSSEGPAKKTSPTAAPKEANPQRRKAPDDNDSDDDEEPETSDDDMELDLEGADLDASDFDDEGNEDVNSDIFNEDDNGLSGDEQDSGDDDEMAEKSHNLPSLAGGFVTRGLSFRDRGSDSDYSGGSDDEDDYGDGDDIDENAEENAAVGADGKKKSAKKQAQRKNRMGQRARQAIWEKKYGRNARHIAILKREPRSQTQEGQGAGTRGRGFGLSGRGRGGRAAPPGHSSAATLQRDRGWASAREGQSLGPQPRSSAPPGRFASRGTAHHNSAPPRPPHGGAAARTGDGAPAKAASSAMAATTPHPSWVAKQKQKEQLSQAFNVKPVGKKVVFD</sequence>
<dbReference type="PANTHER" id="PTHR23325:SF1">
    <property type="entry name" value="SERUM RESPONSE FACTOR-BINDING PROTEIN 1"/>
    <property type="match status" value="1"/>
</dbReference>
<dbReference type="PANTHER" id="PTHR23325">
    <property type="entry name" value="SERUM RESPONSE FACTOR-BINDING"/>
    <property type="match status" value="1"/>
</dbReference>
<dbReference type="AlphaFoldDB" id="A0AAN6GU00"/>
<proteinExistence type="predicted"/>
<feature type="compositionally biased region" description="Acidic residues" evidence="2">
    <location>
        <begin position="365"/>
        <end position="382"/>
    </location>
</feature>
<dbReference type="InterPro" id="IPR015158">
    <property type="entry name" value="Bud22_dom"/>
</dbReference>
<feature type="domain" description="Bud22" evidence="3">
    <location>
        <begin position="45"/>
        <end position="572"/>
    </location>
</feature>
<evidence type="ECO:0000256" key="2">
    <source>
        <dbReference type="SAM" id="MobiDB-lite"/>
    </source>
</evidence>
<evidence type="ECO:0000313" key="5">
    <source>
        <dbReference type="Proteomes" id="UP001176517"/>
    </source>
</evidence>
<dbReference type="GO" id="GO:0030490">
    <property type="term" value="P:maturation of SSU-rRNA"/>
    <property type="evidence" value="ECO:0007669"/>
    <property type="project" value="TreeGrafter"/>
</dbReference>